<dbReference type="Pfam" id="PF01934">
    <property type="entry name" value="HepT-like"/>
    <property type="match status" value="1"/>
</dbReference>
<dbReference type="Proteomes" id="UP000193804">
    <property type="component" value="Unassembled WGS sequence"/>
</dbReference>
<proteinExistence type="predicted"/>
<dbReference type="RefSeq" id="WP_085519231.1">
    <property type="nucleotide sequence ID" value="NZ_FXAW01000021.1"/>
</dbReference>
<name>A0A1X7LM59_9BACT</name>
<dbReference type="GO" id="GO:0004540">
    <property type="term" value="F:RNA nuclease activity"/>
    <property type="evidence" value="ECO:0007669"/>
    <property type="project" value="InterPro"/>
</dbReference>
<sequence length="78" mass="9020">MQPKLLKYILDIESVIEEIESIKQKTQNDFNNFSNDIILQRAIERDLEIIGEAIRKIIDINPDVQITASKNIIGLRNI</sequence>
<gene>
    <name evidence="4" type="ORF">SAMN05661096_04132</name>
</gene>
<dbReference type="AlphaFoldDB" id="A0A1X7LM59"/>
<keyword evidence="2" id="KW-0540">Nuclease</keyword>
<keyword evidence="3" id="KW-0378">Hydrolase</keyword>
<dbReference type="GO" id="GO:0016787">
    <property type="term" value="F:hydrolase activity"/>
    <property type="evidence" value="ECO:0007669"/>
    <property type="project" value="UniProtKB-KW"/>
</dbReference>
<dbReference type="OrthoDB" id="955324at2"/>
<feature type="non-terminal residue" evidence="4">
    <location>
        <position position="78"/>
    </location>
</feature>
<dbReference type="GO" id="GO:0110001">
    <property type="term" value="C:toxin-antitoxin complex"/>
    <property type="evidence" value="ECO:0007669"/>
    <property type="project" value="InterPro"/>
</dbReference>
<protein>
    <submittedName>
        <fullName evidence="4">Uncharacterized protein</fullName>
    </submittedName>
</protein>
<evidence type="ECO:0000256" key="1">
    <source>
        <dbReference type="ARBA" id="ARBA00022649"/>
    </source>
</evidence>
<reference evidence="5" key="1">
    <citation type="submission" date="2017-04" db="EMBL/GenBank/DDBJ databases">
        <authorList>
            <person name="Varghese N."/>
            <person name="Submissions S."/>
        </authorList>
    </citation>
    <scope>NUCLEOTIDE SEQUENCE [LARGE SCALE GENOMIC DNA]</scope>
    <source>
        <strain evidence="5">DSM 4125</strain>
    </source>
</reference>
<keyword evidence="5" id="KW-1185">Reference proteome</keyword>
<dbReference type="InterPro" id="IPR008201">
    <property type="entry name" value="HepT-like"/>
</dbReference>
<keyword evidence="1" id="KW-1277">Toxin-antitoxin system</keyword>
<evidence type="ECO:0000256" key="2">
    <source>
        <dbReference type="ARBA" id="ARBA00022722"/>
    </source>
</evidence>
<accession>A0A1X7LM59</accession>
<evidence type="ECO:0000256" key="3">
    <source>
        <dbReference type="ARBA" id="ARBA00022801"/>
    </source>
</evidence>
<evidence type="ECO:0000313" key="5">
    <source>
        <dbReference type="Proteomes" id="UP000193804"/>
    </source>
</evidence>
<evidence type="ECO:0000313" key="4">
    <source>
        <dbReference type="EMBL" id="SMG54239.1"/>
    </source>
</evidence>
<organism evidence="4 5">
    <name type="scientific">Marivirga sericea</name>
    <dbReference type="NCBI Taxonomy" id="1028"/>
    <lineage>
        <taxon>Bacteria</taxon>
        <taxon>Pseudomonadati</taxon>
        <taxon>Bacteroidota</taxon>
        <taxon>Cytophagia</taxon>
        <taxon>Cytophagales</taxon>
        <taxon>Marivirgaceae</taxon>
        <taxon>Marivirga</taxon>
    </lineage>
</organism>
<dbReference type="EMBL" id="FXAW01000021">
    <property type="protein sequence ID" value="SMG54239.1"/>
    <property type="molecule type" value="Genomic_DNA"/>
</dbReference>